<dbReference type="Proteomes" id="UP001295444">
    <property type="component" value="Chromosome 09"/>
</dbReference>
<keyword evidence="8 14" id="KW-0472">Membrane</keyword>
<dbReference type="AlphaFoldDB" id="A0AAD1T2A6"/>
<evidence type="ECO:0000256" key="8">
    <source>
        <dbReference type="ARBA" id="ARBA00023136"/>
    </source>
</evidence>
<sequence length="299" mass="33775">MWEMELLLFSIFSSMYILTLGAHIVIIALVALDWHLHKPMYLLLASFSLLEVIYTTVTVPKMLDALLTRHKEISYASCLVQFYLLFGFGASENCLLAVMAYDRYAAICRPLHYTTLMSVKTSIHLAIGALVGGLLAAFPPAVWISTLDFCFPNLIDHFFCDYAPLLKLSCEDTTDGELAFIVMSWSVILGCFFLIMVSYTLIIFAVIRIPSTEGQKKAFNTCASHLAVVSIFYGTVIFMYIRPTSHIRFSIDKVISVFYCVVTPLMNPIIYCLRNQEFKGALNKALQILENKKHPRMGK</sequence>
<dbReference type="EMBL" id="OW240920">
    <property type="protein sequence ID" value="CAH2314598.1"/>
    <property type="molecule type" value="Genomic_DNA"/>
</dbReference>
<dbReference type="InterPro" id="IPR017452">
    <property type="entry name" value="GPCR_Rhodpsn_7TM"/>
</dbReference>
<dbReference type="PROSITE" id="PS50262">
    <property type="entry name" value="G_PROTEIN_RECEP_F1_2"/>
    <property type="match status" value="1"/>
</dbReference>
<feature type="transmembrane region" description="Helical" evidence="14">
    <location>
        <begin position="6"/>
        <end position="32"/>
    </location>
</feature>
<dbReference type="CDD" id="cd13954">
    <property type="entry name" value="7tmA_OR"/>
    <property type="match status" value="1"/>
</dbReference>
<keyword evidence="11" id="KW-0325">Glycoprotein</keyword>
<feature type="transmembrane region" description="Helical" evidence="14">
    <location>
        <begin position="79"/>
        <end position="101"/>
    </location>
</feature>
<accession>A0AAD1T2A6</accession>
<feature type="transmembrane region" description="Helical" evidence="14">
    <location>
        <begin position="253"/>
        <end position="273"/>
    </location>
</feature>
<dbReference type="PRINTS" id="PR00237">
    <property type="entry name" value="GPCRRHODOPSN"/>
</dbReference>
<evidence type="ECO:0000313" key="17">
    <source>
        <dbReference type="Proteomes" id="UP001295444"/>
    </source>
</evidence>
<dbReference type="SUPFAM" id="SSF81321">
    <property type="entry name" value="Family A G protein-coupled receptor-like"/>
    <property type="match status" value="1"/>
</dbReference>
<evidence type="ECO:0000259" key="15">
    <source>
        <dbReference type="PROSITE" id="PS50262"/>
    </source>
</evidence>
<evidence type="ECO:0000313" key="16">
    <source>
        <dbReference type="EMBL" id="CAH2314598.1"/>
    </source>
</evidence>
<dbReference type="GO" id="GO:0004984">
    <property type="term" value="F:olfactory receptor activity"/>
    <property type="evidence" value="ECO:0007669"/>
    <property type="project" value="InterPro"/>
</dbReference>
<dbReference type="InterPro" id="IPR000276">
    <property type="entry name" value="GPCR_Rhodpsn"/>
</dbReference>
<evidence type="ECO:0000256" key="14">
    <source>
        <dbReference type="RuleBase" id="RU363047"/>
    </source>
</evidence>
<feature type="transmembrane region" description="Helical" evidence="14">
    <location>
        <begin position="178"/>
        <end position="206"/>
    </location>
</feature>
<keyword evidence="5 14" id="KW-0552">Olfaction</keyword>
<evidence type="ECO:0000256" key="13">
    <source>
        <dbReference type="RuleBase" id="RU000688"/>
    </source>
</evidence>
<keyword evidence="7 13" id="KW-0297">G-protein coupled receptor</keyword>
<evidence type="ECO:0000256" key="5">
    <source>
        <dbReference type="ARBA" id="ARBA00022725"/>
    </source>
</evidence>
<keyword evidence="9" id="KW-1015">Disulfide bond</keyword>
<evidence type="ECO:0000256" key="2">
    <source>
        <dbReference type="ARBA" id="ARBA00022475"/>
    </source>
</evidence>
<keyword evidence="2 14" id="KW-1003">Cell membrane</keyword>
<name>A0AAD1T2A6_PELCU</name>
<evidence type="ECO:0000256" key="1">
    <source>
        <dbReference type="ARBA" id="ARBA00004651"/>
    </source>
</evidence>
<keyword evidence="4 13" id="KW-0812">Transmembrane</keyword>
<organism evidence="16 17">
    <name type="scientific">Pelobates cultripes</name>
    <name type="common">Western spadefoot toad</name>
    <dbReference type="NCBI Taxonomy" id="61616"/>
    <lineage>
        <taxon>Eukaryota</taxon>
        <taxon>Metazoa</taxon>
        <taxon>Chordata</taxon>
        <taxon>Craniata</taxon>
        <taxon>Vertebrata</taxon>
        <taxon>Euteleostomi</taxon>
        <taxon>Amphibia</taxon>
        <taxon>Batrachia</taxon>
        <taxon>Anura</taxon>
        <taxon>Pelobatoidea</taxon>
        <taxon>Pelobatidae</taxon>
        <taxon>Pelobates</taxon>
    </lineage>
</organism>
<feature type="transmembrane region" description="Helical" evidence="14">
    <location>
        <begin position="218"/>
        <end position="241"/>
    </location>
</feature>
<dbReference type="GO" id="GO:0005886">
    <property type="term" value="C:plasma membrane"/>
    <property type="evidence" value="ECO:0007669"/>
    <property type="project" value="UniProtKB-SubCell"/>
</dbReference>
<feature type="transmembrane region" description="Helical" evidence="14">
    <location>
        <begin position="39"/>
        <end position="59"/>
    </location>
</feature>
<comment type="similarity">
    <text evidence="13">Belongs to the G-protein coupled receptor 1 family.</text>
</comment>
<evidence type="ECO:0000256" key="12">
    <source>
        <dbReference type="ARBA" id="ARBA00023224"/>
    </source>
</evidence>
<evidence type="ECO:0000256" key="11">
    <source>
        <dbReference type="ARBA" id="ARBA00023180"/>
    </source>
</evidence>
<dbReference type="Gene3D" id="1.20.1070.10">
    <property type="entry name" value="Rhodopsin 7-helix transmembrane proteins"/>
    <property type="match status" value="1"/>
</dbReference>
<dbReference type="Pfam" id="PF13853">
    <property type="entry name" value="7tm_4"/>
    <property type="match status" value="1"/>
</dbReference>
<evidence type="ECO:0000256" key="10">
    <source>
        <dbReference type="ARBA" id="ARBA00023170"/>
    </source>
</evidence>
<keyword evidence="6 14" id="KW-1133">Transmembrane helix</keyword>
<keyword evidence="3 14" id="KW-0716">Sensory transduction</keyword>
<evidence type="ECO:0000256" key="9">
    <source>
        <dbReference type="ARBA" id="ARBA00023157"/>
    </source>
</evidence>
<evidence type="ECO:0000256" key="4">
    <source>
        <dbReference type="ARBA" id="ARBA00022692"/>
    </source>
</evidence>
<reference evidence="16" key="1">
    <citation type="submission" date="2022-03" db="EMBL/GenBank/DDBJ databases">
        <authorList>
            <person name="Alioto T."/>
            <person name="Alioto T."/>
            <person name="Gomez Garrido J."/>
        </authorList>
    </citation>
    <scope>NUCLEOTIDE SEQUENCE</scope>
</reference>
<dbReference type="PRINTS" id="PR00245">
    <property type="entry name" value="OLFACTORYR"/>
</dbReference>
<dbReference type="PANTHER" id="PTHR24242:SF359">
    <property type="entry name" value="ODORANT RECEPTOR-RELATED"/>
    <property type="match status" value="1"/>
</dbReference>
<dbReference type="FunFam" id="1.20.1070.10:FF:000001">
    <property type="entry name" value="Olfactory receptor"/>
    <property type="match status" value="1"/>
</dbReference>
<proteinExistence type="inferred from homology"/>
<dbReference type="GO" id="GO:0004930">
    <property type="term" value="F:G protein-coupled receptor activity"/>
    <property type="evidence" value="ECO:0007669"/>
    <property type="project" value="UniProtKB-KW"/>
</dbReference>
<evidence type="ECO:0000256" key="6">
    <source>
        <dbReference type="ARBA" id="ARBA00022989"/>
    </source>
</evidence>
<keyword evidence="17" id="KW-1185">Reference proteome</keyword>
<evidence type="ECO:0000256" key="3">
    <source>
        <dbReference type="ARBA" id="ARBA00022606"/>
    </source>
</evidence>
<dbReference type="InterPro" id="IPR050939">
    <property type="entry name" value="Olfactory_GPCR1"/>
</dbReference>
<comment type="subcellular location">
    <subcellularLocation>
        <location evidence="1 14">Cell membrane</location>
        <topology evidence="1 14">Multi-pass membrane protein</topology>
    </subcellularLocation>
</comment>
<dbReference type="PANTHER" id="PTHR24242">
    <property type="entry name" value="G-PROTEIN COUPLED RECEPTOR"/>
    <property type="match status" value="1"/>
</dbReference>
<keyword evidence="12 13" id="KW-0807">Transducer</keyword>
<dbReference type="PROSITE" id="PS00237">
    <property type="entry name" value="G_PROTEIN_RECEP_F1_1"/>
    <property type="match status" value="1"/>
</dbReference>
<feature type="domain" description="G-protein coupled receptors family 1 profile" evidence="15">
    <location>
        <begin position="22"/>
        <end position="271"/>
    </location>
</feature>
<dbReference type="InterPro" id="IPR000725">
    <property type="entry name" value="Olfact_rcpt"/>
</dbReference>
<keyword evidence="10 13" id="KW-0675">Receptor</keyword>
<feature type="transmembrane region" description="Helical" evidence="14">
    <location>
        <begin position="122"/>
        <end position="144"/>
    </location>
</feature>
<protein>
    <recommendedName>
        <fullName evidence="14">Olfactory receptor</fullName>
    </recommendedName>
</protein>
<evidence type="ECO:0000256" key="7">
    <source>
        <dbReference type="ARBA" id="ARBA00023040"/>
    </source>
</evidence>
<gene>
    <name evidence="16" type="ORF">PECUL_23A050228</name>
</gene>